<feature type="region of interest" description="Disordered" evidence="4">
    <location>
        <begin position="1"/>
        <end position="38"/>
    </location>
</feature>
<dbReference type="SMART" id="SM00248">
    <property type="entry name" value="ANK"/>
    <property type="match status" value="4"/>
</dbReference>
<evidence type="ECO:0000256" key="4">
    <source>
        <dbReference type="SAM" id="MobiDB-lite"/>
    </source>
</evidence>
<feature type="repeat" description="ANK" evidence="3">
    <location>
        <begin position="97"/>
        <end position="129"/>
    </location>
</feature>
<dbReference type="InterPro" id="IPR002110">
    <property type="entry name" value="Ankyrin_rpt"/>
</dbReference>
<accession>A0AAN6H4I6</accession>
<evidence type="ECO:0000256" key="3">
    <source>
        <dbReference type="PROSITE-ProRule" id="PRU00023"/>
    </source>
</evidence>
<dbReference type="Gene3D" id="1.25.40.20">
    <property type="entry name" value="Ankyrin repeat-containing domain"/>
    <property type="match status" value="2"/>
</dbReference>
<keyword evidence="2 3" id="KW-0040">ANK repeat</keyword>
<name>A0AAN6H4I6_9PEZI</name>
<proteinExistence type="predicted"/>
<dbReference type="Proteomes" id="UP001175353">
    <property type="component" value="Unassembled WGS sequence"/>
</dbReference>
<protein>
    <submittedName>
        <fullName evidence="5">Uncharacterized protein</fullName>
    </submittedName>
</protein>
<evidence type="ECO:0000313" key="6">
    <source>
        <dbReference type="Proteomes" id="UP001175353"/>
    </source>
</evidence>
<feature type="repeat" description="ANK" evidence="3">
    <location>
        <begin position="301"/>
        <end position="325"/>
    </location>
</feature>
<feature type="compositionally biased region" description="Acidic residues" evidence="4">
    <location>
        <begin position="11"/>
        <end position="20"/>
    </location>
</feature>
<evidence type="ECO:0000313" key="5">
    <source>
        <dbReference type="EMBL" id="KAK0954190.1"/>
    </source>
</evidence>
<dbReference type="Pfam" id="PF12796">
    <property type="entry name" value="Ank_2"/>
    <property type="match status" value="1"/>
</dbReference>
<dbReference type="PROSITE" id="PS50297">
    <property type="entry name" value="ANK_REP_REGION"/>
    <property type="match status" value="2"/>
</dbReference>
<dbReference type="Pfam" id="PF00023">
    <property type="entry name" value="Ank"/>
    <property type="match status" value="1"/>
</dbReference>
<organism evidence="5 6">
    <name type="scientific">Friedmanniomyces endolithicus</name>
    <dbReference type="NCBI Taxonomy" id="329885"/>
    <lineage>
        <taxon>Eukaryota</taxon>
        <taxon>Fungi</taxon>
        <taxon>Dikarya</taxon>
        <taxon>Ascomycota</taxon>
        <taxon>Pezizomycotina</taxon>
        <taxon>Dothideomycetes</taxon>
        <taxon>Dothideomycetidae</taxon>
        <taxon>Mycosphaerellales</taxon>
        <taxon>Teratosphaeriaceae</taxon>
        <taxon>Friedmanniomyces</taxon>
    </lineage>
</organism>
<dbReference type="EMBL" id="JAUJLE010000516">
    <property type="protein sequence ID" value="KAK0954190.1"/>
    <property type="molecule type" value="Genomic_DNA"/>
</dbReference>
<dbReference type="SUPFAM" id="SSF48403">
    <property type="entry name" value="Ankyrin repeat"/>
    <property type="match status" value="1"/>
</dbReference>
<sequence length="365" mass="40534">MRSYPPSELNNEFDDDEHNEDDEHHENEDGDDKDEGTWADRLDDNALAAALGTVLLSYEGRNANIRNPESFLMDAYPFSLLFEGAADNPYLDSRDKQGRTPLHLVAFHGNAGIVRFLLSKGADHHALDYLHQTPIIIAAEQGHRDAVMTFLANEDRDVFLEDYSHNTAVHYAIKKKRVNPDVSTREENIHEGLTLVRTLLDRWQTLGKPKLYTYSKDFFLLAISRWYSALVAMVLGSCIDLATVKQACHVFQPYDASALHEALDIMDASRTIALLVRLGHDDVLTNHGSDCTIEADSRDGDGQTPLLQAAADGHEGVVKALLATGKVEVDSQDGDGWTPLSSAAAHGHEGVVKILREYVQLNKYS</sequence>
<dbReference type="PANTHER" id="PTHR24198">
    <property type="entry name" value="ANKYRIN REPEAT AND PROTEIN KINASE DOMAIN-CONTAINING PROTEIN"/>
    <property type="match status" value="1"/>
</dbReference>
<evidence type="ECO:0000256" key="2">
    <source>
        <dbReference type="ARBA" id="ARBA00023043"/>
    </source>
</evidence>
<dbReference type="PROSITE" id="PS50088">
    <property type="entry name" value="ANK_REPEAT"/>
    <property type="match status" value="2"/>
</dbReference>
<keyword evidence="6" id="KW-1185">Reference proteome</keyword>
<comment type="caution">
    <text evidence="5">The sequence shown here is derived from an EMBL/GenBank/DDBJ whole genome shotgun (WGS) entry which is preliminary data.</text>
</comment>
<dbReference type="InterPro" id="IPR036770">
    <property type="entry name" value="Ankyrin_rpt-contain_sf"/>
</dbReference>
<dbReference type="AlphaFoldDB" id="A0AAN6H4I6"/>
<dbReference type="PANTHER" id="PTHR24198:SF165">
    <property type="entry name" value="ANKYRIN REPEAT-CONTAINING PROTEIN-RELATED"/>
    <property type="match status" value="1"/>
</dbReference>
<evidence type="ECO:0000256" key="1">
    <source>
        <dbReference type="ARBA" id="ARBA00022737"/>
    </source>
</evidence>
<gene>
    <name evidence="5" type="ORF">LTR91_023434</name>
</gene>
<keyword evidence="1" id="KW-0677">Repeat</keyword>
<reference evidence="5" key="1">
    <citation type="submission" date="2023-06" db="EMBL/GenBank/DDBJ databases">
        <title>Black Yeasts Isolated from many extreme environments.</title>
        <authorList>
            <person name="Coleine C."/>
            <person name="Stajich J.E."/>
            <person name="Selbmann L."/>
        </authorList>
    </citation>
    <scope>NUCLEOTIDE SEQUENCE</scope>
    <source>
        <strain evidence="5">CCFEE 5200</strain>
    </source>
</reference>